<gene>
    <name evidence="7" type="ORF">ONE63_004728</name>
</gene>
<dbReference type="Pfam" id="PF00151">
    <property type="entry name" value="Lipase"/>
    <property type="match status" value="1"/>
</dbReference>
<dbReference type="PANTHER" id="PTHR11610:SF177">
    <property type="entry name" value="IP13478P-RELATED"/>
    <property type="match status" value="1"/>
</dbReference>
<dbReference type="InterPro" id="IPR029058">
    <property type="entry name" value="AB_hydrolase_fold"/>
</dbReference>
<comment type="similarity">
    <text evidence="2 4">Belongs to the AB hydrolase superfamily. Lipase family.</text>
</comment>
<evidence type="ECO:0000256" key="4">
    <source>
        <dbReference type="RuleBase" id="RU004262"/>
    </source>
</evidence>
<feature type="chain" id="PRO_5043899844" description="Lipase domain-containing protein" evidence="5">
    <location>
        <begin position="22"/>
        <end position="423"/>
    </location>
</feature>
<keyword evidence="8" id="KW-1185">Reference proteome</keyword>
<dbReference type="FunFam" id="3.40.50.1820:FF:000076">
    <property type="entry name" value="phospholipase A1"/>
    <property type="match status" value="1"/>
</dbReference>
<keyword evidence="3" id="KW-0964">Secreted</keyword>
<name>A0AAV7X4L2_9NEOP</name>
<dbReference type="CDD" id="cd00707">
    <property type="entry name" value="Pancreat_lipase_like"/>
    <property type="match status" value="1"/>
</dbReference>
<dbReference type="EMBL" id="JAPTSV010000016">
    <property type="protein sequence ID" value="KAJ1519436.1"/>
    <property type="molecule type" value="Genomic_DNA"/>
</dbReference>
<dbReference type="PRINTS" id="PR00821">
    <property type="entry name" value="TAGLIPASE"/>
</dbReference>
<organism evidence="7 8">
    <name type="scientific">Megalurothrips usitatus</name>
    <name type="common">bean blossom thrips</name>
    <dbReference type="NCBI Taxonomy" id="439358"/>
    <lineage>
        <taxon>Eukaryota</taxon>
        <taxon>Metazoa</taxon>
        <taxon>Ecdysozoa</taxon>
        <taxon>Arthropoda</taxon>
        <taxon>Hexapoda</taxon>
        <taxon>Insecta</taxon>
        <taxon>Pterygota</taxon>
        <taxon>Neoptera</taxon>
        <taxon>Paraneoptera</taxon>
        <taxon>Thysanoptera</taxon>
        <taxon>Terebrantia</taxon>
        <taxon>Thripoidea</taxon>
        <taxon>Thripidae</taxon>
        <taxon>Megalurothrips</taxon>
    </lineage>
</organism>
<evidence type="ECO:0000256" key="2">
    <source>
        <dbReference type="ARBA" id="ARBA00010701"/>
    </source>
</evidence>
<dbReference type="AlphaFoldDB" id="A0AAV7X4L2"/>
<proteinExistence type="inferred from homology"/>
<dbReference type="PANTHER" id="PTHR11610">
    <property type="entry name" value="LIPASE"/>
    <property type="match status" value="1"/>
</dbReference>
<dbReference type="InterPro" id="IPR013818">
    <property type="entry name" value="Lipase"/>
</dbReference>
<dbReference type="Proteomes" id="UP001075354">
    <property type="component" value="Chromosome 16"/>
</dbReference>
<evidence type="ECO:0000256" key="1">
    <source>
        <dbReference type="ARBA" id="ARBA00004613"/>
    </source>
</evidence>
<comment type="subcellular location">
    <subcellularLocation>
        <location evidence="1">Secreted</location>
    </subcellularLocation>
</comment>
<feature type="signal peptide" evidence="5">
    <location>
        <begin position="1"/>
        <end position="21"/>
    </location>
</feature>
<feature type="domain" description="Lipase" evidence="6">
    <location>
        <begin position="84"/>
        <end position="343"/>
    </location>
</feature>
<reference evidence="7" key="1">
    <citation type="submission" date="2022-12" db="EMBL/GenBank/DDBJ databases">
        <title>Chromosome-level genome assembly of the bean flower thrips Megalurothrips usitatus.</title>
        <authorList>
            <person name="Ma L."/>
            <person name="Liu Q."/>
            <person name="Li H."/>
            <person name="Cai W."/>
        </authorList>
    </citation>
    <scope>NUCLEOTIDE SEQUENCE</scope>
    <source>
        <strain evidence="7">Cailab_2022a</strain>
    </source>
</reference>
<accession>A0AAV7X4L2</accession>
<dbReference type="GO" id="GO:0005615">
    <property type="term" value="C:extracellular space"/>
    <property type="evidence" value="ECO:0007669"/>
    <property type="project" value="TreeGrafter"/>
</dbReference>
<evidence type="ECO:0000256" key="5">
    <source>
        <dbReference type="SAM" id="SignalP"/>
    </source>
</evidence>
<evidence type="ECO:0000313" key="8">
    <source>
        <dbReference type="Proteomes" id="UP001075354"/>
    </source>
</evidence>
<comment type="caution">
    <text evidence="7">The sequence shown here is derived from an EMBL/GenBank/DDBJ whole genome shotgun (WGS) entry which is preliminary data.</text>
</comment>
<dbReference type="GO" id="GO:0016042">
    <property type="term" value="P:lipid catabolic process"/>
    <property type="evidence" value="ECO:0007669"/>
    <property type="project" value="TreeGrafter"/>
</dbReference>
<evidence type="ECO:0000256" key="3">
    <source>
        <dbReference type="ARBA" id="ARBA00022525"/>
    </source>
</evidence>
<dbReference type="Gene3D" id="3.40.50.1820">
    <property type="entry name" value="alpha/beta hydrolase"/>
    <property type="match status" value="1"/>
</dbReference>
<keyword evidence="5" id="KW-0732">Signal</keyword>
<dbReference type="InterPro" id="IPR033906">
    <property type="entry name" value="Lipase_N"/>
</dbReference>
<protein>
    <recommendedName>
        <fullName evidence="6">Lipase domain-containing protein</fullName>
    </recommendedName>
</protein>
<dbReference type="SUPFAM" id="SSF53474">
    <property type="entry name" value="alpha/beta-Hydrolases"/>
    <property type="match status" value="1"/>
</dbReference>
<evidence type="ECO:0000259" key="6">
    <source>
        <dbReference type="Pfam" id="PF00151"/>
    </source>
</evidence>
<dbReference type="GO" id="GO:0016298">
    <property type="term" value="F:lipase activity"/>
    <property type="evidence" value="ECO:0007669"/>
    <property type="project" value="InterPro"/>
</dbReference>
<dbReference type="InterPro" id="IPR000734">
    <property type="entry name" value="TAG_lipase"/>
</dbReference>
<dbReference type="GO" id="GO:0017171">
    <property type="term" value="F:serine hydrolase activity"/>
    <property type="evidence" value="ECO:0007669"/>
    <property type="project" value="TreeGrafter"/>
</dbReference>
<evidence type="ECO:0000313" key="7">
    <source>
        <dbReference type="EMBL" id="KAJ1519436.1"/>
    </source>
</evidence>
<sequence>MNARPAAPALAALLLALRVVGDLQVADGPEDSGDDVLDPRKIVDLLGEDDYLDVLVGGGEDGKFLSLPGFGYFDSCINPPAECPNSNITFWLYTRATAEQPEQLDVAVPESIQYARWARGKPVKVLIHGYTGDKDYSPNTEIRPAYLNHSEYNVISVDWSPLAPSPCYVQATYNVALVGNCTAQLLDEMVRQGVTRLEDIHVVGFSLGGQVAGNIANYITSGTLTRITGLDPALPLFTTISTAPRLDSSDAEFVDVIHTNAGWKGKLMPSGHLDFYLNSIIQQPGCSWDSSCDHARAPAYFAESISSPQGFWGFSCSSIVSFYTGVCSPDDAAELVLMGENANSSSRGIYFAYTNPTYPFAKGHDLGEAVEAVHNATSQVGEAIQGAATNTSSEAAEAAQNAGAEVAGAAGGVAAVHRPSASD</sequence>